<dbReference type="InterPro" id="IPR000073">
    <property type="entry name" value="AB_hydrolase_1"/>
</dbReference>
<name>A0ABZ2PKK3_9NOCA</name>
<gene>
    <name evidence="2" type="ORF">WDS16_25015</name>
</gene>
<dbReference type="PANTHER" id="PTHR43433">
    <property type="entry name" value="HYDROLASE, ALPHA/BETA FOLD FAMILY PROTEIN"/>
    <property type="match status" value="1"/>
</dbReference>
<sequence length="424" mass="45972">MSSDRRSARLRRTALEAPGLRTLRRPATDAGPAFDLAYTRTGPRSAVPVVVLPGGPGLASVLPYRRFRARARKLGIDTLMIEHRGIGLSRSDIDGNDLPVAAITVEAVISDIAAILDHEEIDAAVVYGSSYGTYLACGFGITHPNRVAGLVLDSTVMSAHDHHVVRAHARSLLWDGDEPALADCARMLRDLVDGGVDQDEACDVVRKVYEFGGPALLRRLLALARTGDARRTWTFVAQLGRSEAADDTAMPYWMEFGPVSAIAFTELNYAPPPNGQPFDPAPQFVDIASKYPPFASEPFDIATHMPDFQWPTAIISGTRDLRTPRPVAVSADSLIPNAHLVTIDSGHSALDTHQLVALHVIERMTGGQAARLTTASDSSKIQSFAVRGSPTRFLPHLIATTLAWDTAVGALRRRLRTVVSRNRR</sequence>
<evidence type="ECO:0000313" key="3">
    <source>
        <dbReference type="Proteomes" id="UP001432000"/>
    </source>
</evidence>
<proteinExistence type="predicted"/>
<evidence type="ECO:0000259" key="1">
    <source>
        <dbReference type="Pfam" id="PF00561"/>
    </source>
</evidence>
<feature type="domain" description="AB hydrolase-1" evidence="1">
    <location>
        <begin position="48"/>
        <end position="162"/>
    </location>
</feature>
<dbReference type="Gene3D" id="3.40.50.1820">
    <property type="entry name" value="alpha/beta hydrolase"/>
    <property type="match status" value="1"/>
</dbReference>
<keyword evidence="3" id="KW-1185">Reference proteome</keyword>
<dbReference type="EMBL" id="CP147846">
    <property type="protein sequence ID" value="WXG68413.1"/>
    <property type="molecule type" value="Genomic_DNA"/>
</dbReference>
<dbReference type="InterPro" id="IPR029058">
    <property type="entry name" value="AB_hydrolase_fold"/>
</dbReference>
<accession>A0ABZ2PKK3</accession>
<dbReference type="PANTHER" id="PTHR43433:SF5">
    <property type="entry name" value="AB HYDROLASE-1 DOMAIN-CONTAINING PROTEIN"/>
    <property type="match status" value="1"/>
</dbReference>
<evidence type="ECO:0000313" key="2">
    <source>
        <dbReference type="EMBL" id="WXG68413.1"/>
    </source>
</evidence>
<organism evidence="2 3">
    <name type="scientific">Rhodococcus sovatensis</name>
    <dbReference type="NCBI Taxonomy" id="1805840"/>
    <lineage>
        <taxon>Bacteria</taxon>
        <taxon>Bacillati</taxon>
        <taxon>Actinomycetota</taxon>
        <taxon>Actinomycetes</taxon>
        <taxon>Mycobacteriales</taxon>
        <taxon>Nocardiaceae</taxon>
        <taxon>Rhodococcus</taxon>
    </lineage>
</organism>
<reference evidence="2 3" key="1">
    <citation type="submission" date="2024-03" db="EMBL/GenBank/DDBJ databases">
        <title>Natural products discovery in diverse microorganisms through a two-stage MS feature dereplication strategy.</title>
        <authorList>
            <person name="Zhang R."/>
        </authorList>
    </citation>
    <scope>NUCLEOTIDE SEQUENCE [LARGE SCALE GENOMIC DNA]</scope>
    <source>
        <strain evidence="2 3">18930</strain>
    </source>
</reference>
<dbReference type="GO" id="GO:0016787">
    <property type="term" value="F:hydrolase activity"/>
    <property type="evidence" value="ECO:0007669"/>
    <property type="project" value="UniProtKB-KW"/>
</dbReference>
<keyword evidence="2" id="KW-0378">Hydrolase</keyword>
<dbReference type="SUPFAM" id="SSF53474">
    <property type="entry name" value="alpha/beta-Hydrolases"/>
    <property type="match status" value="1"/>
</dbReference>
<dbReference type="Pfam" id="PF00561">
    <property type="entry name" value="Abhydrolase_1"/>
    <property type="match status" value="1"/>
</dbReference>
<protein>
    <submittedName>
        <fullName evidence="2">Alpha/beta fold hydrolase</fullName>
    </submittedName>
</protein>
<dbReference type="InterPro" id="IPR050471">
    <property type="entry name" value="AB_hydrolase"/>
</dbReference>
<dbReference type="RefSeq" id="WP_338888606.1">
    <property type="nucleotide sequence ID" value="NZ_CP147846.1"/>
</dbReference>
<dbReference type="Proteomes" id="UP001432000">
    <property type="component" value="Chromosome"/>
</dbReference>